<dbReference type="PANTHER" id="PTHR43537">
    <property type="entry name" value="TRANSCRIPTIONAL REGULATOR, GNTR FAMILY"/>
    <property type="match status" value="1"/>
</dbReference>
<dbReference type="SMART" id="SM00895">
    <property type="entry name" value="FCD"/>
    <property type="match status" value="1"/>
</dbReference>
<evidence type="ECO:0000313" key="8">
    <source>
        <dbReference type="Proteomes" id="UP001215549"/>
    </source>
</evidence>
<dbReference type="InterPro" id="IPR036390">
    <property type="entry name" value="WH_DNA-bd_sf"/>
</dbReference>
<evidence type="ECO:0000313" key="5">
    <source>
        <dbReference type="EMBL" id="SIS66140.1"/>
    </source>
</evidence>
<name>A0AA45W2F2_9RHOB</name>
<dbReference type="SUPFAM" id="SSF46785">
    <property type="entry name" value="Winged helix' DNA-binding domain"/>
    <property type="match status" value="1"/>
</dbReference>
<dbReference type="Pfam" id="PF07729">
    <property type="entry name" value="FCD"/>
    <property type="match status" value="1"/>
</dbReference>
<evidence type="ECO:0000259" key="4">
    <source>
        <dbReference type="PROSITE" id="PS50949"/>
    </source>
</evidence>
<proteinExistence type="predicted"/>
<dbReference type="EMBL" id="CP067140">
    <property type="protein sequence ID" value="WCR01989.1"/>
    <property type="molecule type" value="Genomic_DNA"/>
</dbReference>
<dbReference type="AlphaFoldDB" id="A0AA45W2F2"/>
<dbReference type="InterPro" id="IPR036388">
    <property type="entry name" value="WH-like_DNA-bd_sf"/>
</dbReference>
<dbReference type="EMBL" id="FTOU01000002">
    <property type="protein sequence ID" value="SIS66140.1"/>
    <property type="molecule type" value="Genomic_DNA"/>
</dbReference>
<dbReference type="GO" id="GO:0003700">
    <property type="term" value="F:DNA-binding transcription factor activity"/>
    <property type="evidence" value="ECO:0007669"/>
    <property type="project" value="InterPro"/>
</dbReference>
<dbReference type="Pfam" id="PF00392">
    <property type="entry name" value="GntR"/>
    <property type="match status" value="1"/>
</dbReference>
<reference evidence="6 8" key="2">
    <citation type="submission" date="2021-01" db="EMBL/GenBank/DDBJ databases">
        <title>Biogeographic distribution of Paracoccus.</title>
        <authorList>
            <person name="Hollensteiner J."/>
            <person name="Leineberger J."/>
            <person name="Brinkhoff T."/>
            <person name="Daniel R."/>
        </authorList>
    </citation>
    <scope>NUCLEOTIDE SEQUENCE [LARGE SCALE GENOMIC DNA]</scope>
    <source>
        <strain evidence="6 8">DSM 18447</strain>
    </source>
</reference>
<dbReference type="SUPFAM" id="SSF48008">
    <property type="entry name" value="GntR ligand-binding domain-like"/>
    <property type="match status" value="1"/>
</dbReference>
<feature type="domain" description="HTH gntR-type" evidence="4">
    <location>
        <begin position="7"/>
        <end position="73"/>
    </location>
</feature>
<sequence>MTKPSKQHLRDLIYDEYLGRIQHGQIGPEDRLVDTTIAAEQNMSRMPVRDALMRLAHEGYLTATTRGFMLPDLSRRQVLEIFEIRRLLEPRAAALATNALGEDGLALMADAVDKAESTVASHDIRLLYEASEIIRNQWLSAVPNEELRTMILRYLAQVQTVRMATMRDSKAHRVIVAGQRDLLAAFTRRDPVRASDIMLRFVLAAEDSYLELTE</sequence>
<keyword evidence="1" id="KW-0805">Transcription regulation</keyword>
<dbReference type="InterPro" id="IPR008920">
    <property type="entry name" value="TF_FadR/GntR_C"/>
</dbReference>
<dbReference type="InterPro" id="IPR000524">
    <property type="entry name" value="Tscrpt_reg_HTH_GntR"/>
</dbReference>
<dbReference type="Proteomes" id="UP000186216">
    <property type="component" value="Unassembled WGS sequence"/>
</dbReference>
<evidence type="ECO:0000256" key="2">
    <source>
        <dbReference type="ARBA" id="ARBA00023125"/>
    </source>
</evidence>
<accession>A0AA45W2F2</accession>
<keyword evidence="3" id="KW-0804">Transcription</keyword>
<organism evidence="5 7">
    <name type="scientific">Paracoccus saliphilus</name>
    <dbReference type="NCBI Taxonomy" id="405559"/>
    <lineage>
        <taxon>Bacteria</taxon>
        <taxon>Pseudomonadati</taxon>
        <taxon>Pseudomonadota</taxon>
        <taxon>Alphaproteobacteria</taxon>
        <taxon>Rhodobacterales</taxon>
        <taxon>Paracoccaceae</taxon>
        <taxon>Paracoccus</taxon>
    </lineage>
</organism>
<gene>
    <name evidence="6" type="ORF">JHX88_13830</name>
    <name evidence="5" type="ORF">SAMN05421772_102358</name>
</gene>
<keyword evidence="2" id="KW-0238">DNA-binding</keyword>
<dbReference type="Gene3D" id="1.20.120.530">
    <property type="entry name" value="GntR ligand-binding domain-like"/>
    <property type="match status" value="1"/>
</dbReference>
<keyword evidence="8" id="KW-1185">Reference proteome</keyword>
<dbReference type="GO" id="GO:0003677">
    <property type="term" value="F:DNA binding"/>
    <property type="evidence" value="ECO:0007669"/>
    <property type="project" value="UniProtKB-KW"/>
</dbReference>
<protein>
    <submittedName>
        <fullName evidence="6">GntR family transcriptional regulator</fullName>
    </submittedName>
    <submittedName>
        <fullName evidence="5">Transcriptional regulator, GntR family</fullName>
    </submittedName>
</protein>
<dbReference type="PANTHER" id="PTHR43537:SF5">
    <property type="entry name" value="UXU OPERON TRANSCRIPTIONAL REGULATOR"/>
    <property type="match status" value="1"/>
</dbReference>
<dbReference type="RefSeq" id="WP_076523576.1">
    <property type="nucleotide sequence ID" value="NZ_CP067140.1"/>
</dbReference>
<dbReference type="InterPro" id="IPR011711">
    <property type="entry name" value="GntR_C"/>
</dbReference>
<evidence type="ECO:0000256" key="3">
    <source>
        <dbReference type="ARBA" id="ARBA00023163"/>
    </source>
</evidence>
<evidence type="ECO:0000313" key="7">
    <source>
        <dbReference type="Proteomes" id="UP000186216"/>
    </source>
</evidence>
<reference evidence="5 7" key="1">
    <citation type="submission" date="2017-01" db="EMBL/GenBank/DDBJ databases">
        <authorList>
            <person name="Varghese N."/>
            <person name="Submissions S."/>
        </authorList>
    </citation>
    <scope>NUCLEOTIDE SEQUENCE [LARGE SCALE GENOMIC DNA]</scope>
    <source>
        <strain evidence="5 7">DSM 18447</strain>
    </source>
</reference>
<dbReference type="PROSITE" id="PS50949">
    <property type="entry name" value="HTH_GNTR"/>
    <property type="match status" value="1"/>
</dbReference>
<dbReference type="Proteomes" id="UP001215549">
    <property type="component" value="Chromosome"/>
</dbReference>
<evidence type="ECO:0000256" key="1">
    <source>
        <dbReference type="ARBA" id="ARBA00023015"/>
    </source>
</evidence>
<evidence type="ECO:0000313" key="6">
    <source>
        <dbReference type="EMBL" id="WCR01989.1"/>
    </source>
</evidence>
<dbReference type="Gene3D" id="1.10.10.10">
    <property type="entry name" value="Winged helix-like DNA-binding domain superfamily/Winged helix DNA-binding domain"/>
    <property type="match status" value="1"/>
</dbReference>